<comment type="caution">
    <text evidence="8">The sequence shown here is derived from an EMBL/GenBank/DDBJ whole genome shotgun (WGS) entry which is preliminary data.</text>
</comment>
<evidence type="ECO:0000256" key="1">
    <source>
        <dbReference type="ARBA" id="ARBA00004141"/>
    </source>
</evidence>
<evidence type="ECO:0000313" key="8">
    <source>
        <dbReference type="EMBL" id="KAF5892169.1"/>
    </source>
</evidence>
<keyword evidence="5 8" id="KW-0675">Receptor</keyword>
<evidence type="ECO:0000256" key="5">
    <source>
        <dbReference type="ARBA" id="ARBA00023170"/>
    </source>
</evidence>
<dbReference type="OrthoDB" id="5984008at2759"/>
<sequence length="54" mass="6392">ISHYATCECLSDKKKYPSFLRTIPSDYYQSKALAEMVKHFGWTWVGVIQRDDDY</sequence>
<protein>
    <submittedName>
        <fullName evidence="8">Extracellular calcium-sensing receptor-like</fullName>
    </submittedName>
</protein>
<dbReference type="Gene3D" id="3.40.50.2300">
    <property type="match status" value="2"/>
</dbReference>
<gene>
    <name evidence="8" type="ORF">DAT39_018115</name>
</gene>
<dbReference type="InterPro" id="IPR028082">
    <property type="entry name" value="Peripla_BP_I"/>
</dbReference>
<dbReference type="AlphaFoldDB" id="A0A8J4WTA0"/>
<keyword evidence="6" id="KW-0325">Glycoprotein</keyword>
<name>A0A8J4WTA0_CLAMG</name>
<evidence type="ECO:0000259" key="7">
    <source>
        <dbReference type="Pfam" id="PF01094"/>
    </source>
</evidence>
<dbReference type="PRINTS" id="PR00248">
    <property type="entry name" value="GPCRMGR"/>
</dbReference>
<evidence type="ECO:0000313" key="9">
    <source>
        <dbReference type="Proteomes" id="UP000727407"/>
    </source>
</evidence>
<evidence type="ECO:0000256" key="4">
    <source>
        <dbReference type="ARBA" id="ARBA00023136"/>
    </source>
</evidence>
<keyword evidence="4" id="KW-0472">Membrane</keyword>
<accession>A0A8J4WTA0</accession>
<feature type="domain" description="Receptor ligand binding region" evidence="7">
    <location>
        <begin position="1"/>
        <end position="54"/>
    </location>
</feature>
<keyword evidence="3" id="KW-1133">Transmembrane helix</keyword>
<dbReference type="PANTHER" id="PTHR24061">
    <property type="entry name" value="CALCIUM-SENSING RECEPTOR-RELATED"/>
    <property type="match status" value="1"/>
</dbReference>
<dbReference type="SUPFAM" id="SSF53822">
    <property type="entry name" value="Periplasmic binding protein-like I"/>
    <property type="match status" value="1"/>
</dbReference>
<dbReference type="InterPro" id="IPR001828">
    <property type="entry name" value="ANF_lig-bd_rcpt"/>
</dbReference>
<proteinExistence type="predicted"/>
<dbReference type="EMBL" id="QNUK01000521">
    <property type="protein sequence ID" value="KAF5892169.1"/>
    <property type="molecule type" value="Genomic_DNA"/>
</dbReference>
<feature type="non-terminal residue" evidence="8">
    <location>
        <position position="1"/>
    </location>
</feature>
<keyword evidence="9" id="KW-1185">Reference proteome</keyword>
<keyword evidence="2" id="KW-0812">Transmembrane</keyword>
<dbReference type="InterPro" id="IPR000068">
    <property type="entry name" value="GPCR_3_Ca_sens_rcpt-rel"/>
</dbReference>
<organism evidence="8 9">
    <name type="scientific">Clarias magur</name>
    <name type="common">Asian catfish</name>
    <name type="synonym">Macropteronotus magur</name>
    <dbReference type="NCBI Taxonomy" id="1594786"/>
    <lineage>
        <taxon>Eukaryota</taxon>
        <taxon>Metazoa</taxon>
        <taxon>Chordata</taxon>
        <taxon>Craniata</taxon>
        <taxon>Vertebrata</taxon>
        <taxon>Euteleostomi</taxon>
        <taxon>Actinopterygii</taxon>
        <taxon>Neopterygii</taxon>
        <taxon>Teleostei</taxon>
        <taxon>Ostariophysi</taxon>
        <taxon>Siluriformes</taxon>
        <taxon>Clariidae</taxon>
        <taxon>Clarias</taxon>
    </lineage>
</organism>
<feature type="non-terminal residue" evidence="8">
    <location>
        <position position="54"/>
    </location>
</feature>
<dbReference type="Pfam" id="PF01094">
    <property type="entry name" value="ANF_receptor"/>
    <property type="match status" value="1"/>
</dbReference>
<comment type="subcellular location">
    <subcellularLocation>
        <location evidence="1">Membrane</location>
        <topology evidence="1">Multi-pass membrane protein</topology>
    </subcellularLocation>
</comment>
<dbReference type="InterPro" id="IPR000337">
    <property type="entry name" value="GPCR_3"/>
</dbReference>
<evidence type="ECO:0000256" key="2">
    <source>
        <dbReference type="ARBA" id="ARBA00022692"/>
    </source>
</evidence>
<dbReference type="GO" id="GO:0005886">
    <property type="term" value="C:plasma membrane"/>
    <property type="evidence" value="ECO:0007669"/>
    <property type="project" value="TreeGrafter"/>
</dbReference>
<reference evidence="8" key="1">
    <citation type="submission" date="2020-07" db="EMBL/GenBank/DDBJ databases">
        <title>Clarias magur genome sequencing, assembly and annotation.</title>
        <authorList>
            <person name="Kushwaha B."/>
            <person name="Kumar R."/>
            <person name="Das P."/>
            <person name="Joshi C.G."/>
            <person name="Kumar D."/>
            <person name="Nagpure N.S."/>
            <person name="Pandey M."/>
            <person name="Agarwal S."/>
            <person name="Srivastava S."/>
            <person name="Singh M."/>
            <person name="Sahoo L."/>
            <person name="Jayasankar P."/>
            <person name="Meher P.K."/>
            <person name="Koringa P.G."/>
            <person name="Iquebal M.A."/>
            <person name="Das S.P."/>
            <person name="Bit A."/>
            <person name="Patnaik S."/>
            <person name="Patel N."/>
            <person name="Shah T.M."/>
            <person name="Hinsu A."/>
            <person name="Jena J.K."/>
        </authorList>
    </citation>
    <scope>NUCLEOTIDE SEQUENCE</scope>
    <source>
        <strain evidence="8">CIFAMagur01</strain>
        <tissue evidence="8">Testis</tissue>
    </source>
</reference>
<dbReference type="Proteomes" id="UP000727407">
    <property type="component" value="Unassembled WGS sequence"/>
</dbReference>
<evidence type="ECO:0000256" key="3">
    <source>
        <dbReference type="ARBA" id="ARBA00022989"/>
    </source>
</evidence>
<evidence type="ECO:0000256" key="6">
    <source>
        <dbReference type="ARBA" id="ARBA00023180"/>
    </source>
</evidence>
<dbReference type="GO" id="GO:0004930">
    <property type="term" value="F:G protein-coupled receptor activity"/>
    <property type="evidence" value="ECO:0007669"/>
    <property type="project" value="InterPro"/>
</dbReference>
<dbReference type="PANTHER" id="PTHR24061:SF528">
    <property type="entry name" value="C-FAMILY ODORANT RECEPTOR OLFCD2-RELATED"/>
    <property type="match status" value="1"/>
</dbReference>